<evidence type="ECO:0000259" key="2">
    <source>
        <dbReference type="Pfam" id="PF02470"/>
    </source>
</evidence>
<proteinExistence type="predicted"/>
<feature type="transmembrane region" description="Helical" evidence="1">
    <location>
        <begin position="7"/>
        <end position="28"/>
    </location>
</feature>
<dbReference type="PANTHER" id="PTHR36698:SF3">
    <property type="entry name" value="ABC-TYPE TRANSPORT AUXILIARY LIPOPROTEIN COMPONENT DOMAIN-CONTAINING PROTEIN"/>
    <property type="match status" value="1"/>
</dbReference>
<dbReference type="PANTHER" id="PTHR36698">
    <property type="entry name" value="BLL5892 PROTEIN"/>
    <property type="match status" value="1"/>
</dbReference>
<organism evidence="3 4">
    <name type="scientific">Entomobacter blattae</name>
    <dbReference type="NCBI Taxonomy" id="2762277"/>
    <lineage>
        <taxon>Bacteria</taxon>
        <taxon>Pseudomonadati</taxon>
        <taxon>Pseudomonadota</taxon>
        <taxon>Alphaproteobacteria</taxon>
        <taxon>Acetobacterales</taxon>
        <taxon>Acetobacteraceae</taxon>
        <taxon>Entomobacter</taxon>
    </lineage>
</organism>
<dbReference type="AlphaFoldDB" id="A0A7H1NPJ5"/>
<keyword evidence="1" id="KW-0812">Transmembrane</keyword>
<evidence type="ECO:0000256" key="1">
    <source>
        <dbReference type="SAM" id="Phobius"/>
    </source>
</evidence>
<accession>A0A7H1NPJ5</accession>
<keyword evidence="1" id="KW-1133">Transmembrane helix</keyword>
<dbReference type="Pfam" id="PF02470">
    <property type="entry name" value="MlaD"/>
    <property type="match status" value="1"/>
</dbReference>
<dbReference type="InterPro" id="IPR003399">
    <property type="entry name" value="Mce/MlaD"/>
</dbReference>
<name>A0A7H1NPJ5_9PROT</name>
<reference evidence="3 4" key="1">
    <citation type="submission" date="2020-08" db="EMBL/GenBank/DDBJ databases">
        <title>Complete genome sequence of Entomobacter blattae G55GP.</title>
        <authorList>
            <person name="Poehlein A."/>
            <person name="Guzman J."/>
            <person name="Daniel R."/>
            <person name="Vilcinskas A."/>
        </authorList>
    </citation>
    <scope>NUCLEOTIDE SEQUENCE [LARGE SCALE GENOMIC DNA]</scope>
    <source>
        <strain evidence="3 4">G55GP</strain>
    </source>
</reference>
<keyword evidence="4" id="KW-1185">Reference proteome</keyword>
<protein>
    <submittedName>
        <fullName evidence="3">MlaD protein</fullName>
    </submittedName>
</protein>
<dbReference type="RefSeq" id="WP_203414134.1">
    <property type="nucleotide sequence ID" value="NZ_CP060244.1"/>
</dbReference>
<feature type="domain" description="Mce/MlaD" evidence="2">
    <location>
        <begin position="45"/>
        <end position="138"/>
    </location>
</feature>
<keyword evidence="1" id="KW-0472">Membrane</keyword>
<evidence type="ECO:0000313" key="4">
    <source>
        <dbReference type="Proteomes" id="UP000516349"/>
    </source>
</evidence>
<gene>
    <name evidence="3" type="ORF">JGUZn3_04560</name>
</gene>
<evidence type="ECO:0000313" key="3">
    <source>
        <dbReference type="EMBL" id="QNT77705.1"/>
    </source>
</evidence>
<dbReference type="Proteomes" id="UP000516349">
    <property type="component" value="Chromosome"/>
</dbReference>
<dbReference type="KEGG" id="ebla:JGUZn3_04560"/>
<dbReference type="EMBL" id="CP060244">
    <property type="protein sequence ID" value="QNT77705.1"/>
    <property type="molecule type" value="Genomic_DNA"/>
</dbReference>
<sequence>MGSPNKTTVGAFVLGGFILLLSVIFFFGKFNIFSSPFRAAVVFQDSISGLSIGAPVTFRGVKVGSVQSISIKFDRKAHTAYIPVIVQLDPSKITVTGRDKDTENDSPIRFSRLIELGLRAQLNLQSFVTGQSQINLDFARDVAPVFHPNVTSLPEIPTEPSTFEQVTKQISQLPLQEISHNLVNSLHSIKSLADKLDTTLPDLLASFKGTSEEAHKALSKSETVMGDVSQKLDLTLVNLSRLAKNSDTQINARGAELHTLLVTSNQTIKDSQVVIKALQEISSPRSTIRMNLNAGINDLAATAASLRGFANEIERNPQLLLMGRRQ</sequence>